<dbReference type="PANTHER" id="PTHR13887:SF41">
    <property type="entry name" value="THIOREDOXIN SUPERFAMILY PROTEIN"/>
    <property type="match status" value="1"/>
</dbReference>
<dbReference type="EMBL" id="BARS01025567">
    <property type="protein sequence ID" value="GAG05602.1"/>
    <property type="molecule type" value="Genomic_DNA"/>
</dbReference>
<dbReference type="PANTHER" id="PTHR13887">
    <property type="entry name" value="GLUTATHIONE S-TRANSFERASE KAPPA"/>
    <property type="match status" value="1"/>
</dbReference>
<dbReference type="InterPro" id="IPR036249">
    <property type="entry name" value="Thioredoxin-like_sf"/>
</dbReference>
<dbReference type="AlphaFoldDB" id="X0V2G7"/>
<evidence type="ECO:0000313" key="2">
    <source>
        <dbReference type="EMBL" id="GAG05602.1"/>
    </source>
</evidence>
<organism evidence="2">
    <name type="scientific">marine sediment metagenome</name>
    <dbReference type="NCBI Taxonomy" id="412755"/>
    <lineage>
        <taxon>unclassified sequences</taxon>
        <taxon>metagenomes</taxon>
        <taxon>ecological metagenomes</taxon>
    </lineage>
</organism>
<feature type="domain" description="DSBA-like thioredoxin" evidence="1">
    <location>
        <begin position="2"/>
        <end position="173"/>
    </location>
</feature>
<dbReference type="Pfam" id="PF01323">
    <property type="entry name" value="DSBA"/>
    <property type="match status" value="1"/>
</dbReference>
<dbReference type="InterPro" id="IPR001853">
    <property type="entry name" value="DSBA-like_thioredoxin_dom"/>
</dbReference>
<sequence length="185" mass="21187">MRVEQLRQEFAVEVELWAYDLRPDLPPEGLPRDLVYRDARYTPEYVQYLWRVAQESGIRLRLPPVVANTHKAHEATEFAKAQGAVDSFSRAVFAAYWEGEENIGEVDTICRLAQECGLDGQALRQALESGRYTQRVEEQMEWARREGIGGVPTVIFDGRFALEGAQSYDVFKSTTERILTRRGDD</sequence>
<reference evidence="2" key="1">
    <citation type="journal article" date="2014" name="Front. Microbiol.">
        <title>High frequency of phylogenetically diverse reductive dehalogenase-homologous genes in deep subseafloor sedimentary metagenomes.</title>
        <authorList>
            <person name="Kawai M."/>
            <person name="Futagami T."/>
            <person name="Toyoda A."/>
            <person name="Takaki Y."/>
            <person name="Nishi S."/>
            <person name="Hori S."/>
            <person name="Arai W."/>
            <person name="Tsubouchi T."/>
            <person name="Morono Y."/>
            <person name="Uchiyama I."/>
            <person name="Ito T."/>
            <person name="Fujiyama A."/>
            <person name="Inagaki F."/>
            <person name="Takami H."/>
        </authorList>
    </citation>
    <scope>NUCLEOTIDE SEQUENCE</scope>
    <source>
        <strain evidence="2">Expedition CK06-06</strain>
    </source>
</reference>
<name>X0V2G7_9ZZZZ</name>
<protein>
    <recommendedName>
        <fullName evidence="1">DSBA-like thioredoxin domain-containing protein</fullName>
    </recommendedName>
</protein>
<proteinExistence type="predicted"/>
<gene>
    <name evidence="2" type="ORF">S01H1_40379</name>
</gene>
<dbReference type="Gene3D" id="3.40.30.10">
    <property type="entry name" value="Glutaredoxin"/>
    <property type="match status" value="1"/>
</dbReference>
<comment type="caution">
    <text evidence="2">The sequence shown here is derived from an EMBL/GenBank/DDBJ whole genome shotgun (WGS) entry which is preliminary data.</text>
</comment>
<dbReference type="GO" id="GO:0016491">
    <property type="term" value="F:oxidoreductase activity"/>
    <property type="evidence" value="ECO:0007669"/>
    <property type="project" value="InterPro"/>
</dbReference>
<dbReference type="SUPFAM" id="SSF52833">
    <property type="entry name" value="Thioredoxin-like"/>
    <property type="match status" value="1"/>
</dbReference>
<accession>X0V2G7</accession>
<evidence type="ECO:0000259" key="1">
    <source>
        <dbReference type="Pfam" id="PF01323"/>
    </source>
</evidence>